<dbReference type="PATRIC" id="fig|1162668.3.peg.842"/>
<feature type="domain" description="Transglycosylase SLT" evidence="1">
    <location>
        <begin position="1"/>
        <end position="65"/>
    </location>
</feature>
<dbReference type="InterPro" id="IPR008258">
    <property type="entry name" value="Transglycosylase_SLT_dom_1"/>
</dbReference>
<reference evidence="2 3" key="1">
    <citation type="journal article" date="2012" name="J. Bacteriol.">
        <title>Complete Genome Sequence of Leptospirillum ferrooxidans Strain C2-3, Isolated from a Fresh Volcanic Ash Deposit on the Island of Miyake, Japan.</title>
        <authorList>
            <person name="Fujimura R."/>
            <person name="Sato Y."/>
            <person name="Nishizawa T."/>
            <person name="Oshima K."/>
            <person name="Kim S.-W."/>
            <person name="Hattori M."/>
            <person name="Kamijo T."/>
            <person name="Ohta H."/>
        </authorList>
    </citation>
    <scope>NUCLEOTIDE SEQUENCE [LARGE SCALE GENOMIC DNA]</scope>
    <source>
        <strain evidence="2 3">C2-3</strain>
    </source>
</reference>
<protein>
    <submittedName>
        <fullName evidence="2">Putative lytic transglycosylase</fullName>
    </submittedName>
</protein>
<dbReference type="AlphaFoldDB" id="I0IME0"/>
<accession>I0IME0</accession>
<evidence type="ECO:0000259" key="1">
    <source>
        <dbReference type="Pfam" id="PF01464"/>
    </source>
</evidence>
<keyword evidence="3" id="KW-1185">Reference proteome</keyword>
<reference evidence="3" key="2">
    <citation type="submission" date="2012-03" db="EMBL/GenBank/DDBJ databases">
        <title>The complete genome sequence of the pioneer microbe on fresh volcanic deposit, Leptospirillum ferrooxidans strain C2-3.</title>
        <authorList>
            <person name="Fujimura R."/>
            <person name="Sato Y."/>
            <person name="Nishizawa T."/>
            <person name="Nanba K."/>
            <person name="Oshima K."/>
            <person name="Hattori M."/>
            <person name="Kamijo T."/>
            <person name="Ohta H."/>
        </authorList>
    </citation>
    <scope>NUCLEOTIDE SEQUENCE [LARGE SCALE GENOMIC DNA]</scope>
    <source>
        <strain evidence="3">C2-3</strain>
    </source>
</reference>
<dbReference type="Proteomes" id="UP000007382">
    <property type="component" value="Chromosome"/>
</dbReference>
<dbReference type="Pfam" id="PF01464">
    <property type="entry name" value="SLT"/>
    <property type="match status" value="1"/>
</dbReference>
<proteinExistence type="predicted"/>
<dbReference type="EMBL" id="AP012342">
    <property type="protein sequence ID" value="BAM06439.1"/>
    <property type="molecule type" value="Genomic_DNA"/>
</dbReference>
<gene>
    <name evidence="2" type="ordered locus">LFE_0724</name>
</gene>
<dbReference type="HOGENOM" id="CLU_2081886_0_0_0"/>
<dbReference type="KEGG" id="lfc:LFE_0724"/>
<name>I0IME0_LEPFC</name>
<dbReference type="Gene3D" id="1.10.530.10">
    <property type="match status" value="1"/>
</dbReference>
<dbReference type="InterPro" id="IPR023346">
    <property type="entry name" value="Lysozyme-like_dom_sf"/>
</dbReference>
<evidence type="ECO:0000313" key="2">
    <source>
        <dbReference type="EMBL" id="BAM06439.1"/>
    </source>
</evidence>
<evidence type="ECO:0000313" key="3">
    <source>
        <dbReference type="Proteomes" id="UP000007382"/>
    </source>
</evidence>
<organism evidence="2 3">
    <name type="scientific">Leptospirillum ferrooxidans (strain C2-3)</name>
    <dbReference type="NCBI Taxonomy" id="1162668"/>
    <lineage>
        <taxon>Bacteria</taxon>
        <taxon>Pseudomonadati</taxon>
        <taxon>Nitrospirota</taxon>
        <taxon>Nitrospiria</taxon>
        <taxon>Nitrospirales</taxon>
        <taxon>Nitrospiraceae</taxon>
        <taxon>Leptospirillum</taxon>
    </lineage>
</organism>
<dbReference type="SUPFAM" id="SSF53955">
    <property type="entry name" value="Lysozyme-like"/>
    <property type="match status" value="1"/>
</dbReference>
<sequence>MQRESSFNPYAINQRSGDYGLFQIHYSFWKKHFARKKGSRLWALSFKDLYLINVNVRVGMMIIRHDLVLAHGSVSGMIGFYSGRKGVERDQYILSVLSNESSFRRYRKKWEALAQLR</sequence>
<dbReference type="eggNOG" id="COG0741">
    <property type="taxonomic scope" value="Bacteria"/>
</dbReference>